<proteinExistence type="predicted"/>
<sequence>MLIGKTNKINKYFYRISIDEDIQETTDIKV</sequence>
<accession>A0A941ZXP2</accession>
<comment type="caution">
    <text evidence="1">The sequence shown here is derived from an EMBL/GenBank/DDBJ whole genome shotgun (WGS) entry which is preliminary data.</text>
</comment>
<dbReference type="AlphaFoldDB" id="A0A941ZXP2"/>
<dbReference type="EMBL" id="JAANXD010000012">
    <property type="protein sequence ID" value="MBS1257173.1"/>
    <property type="molecule type" value="Genomic_DNA"/>
</dbReference>
<gene>
    <name evidence="1" type="ORF">MAG551_00209</name>
</gene>
<dbReference type="Proteomes" id="UP000722750">
    <property type="component" value="Unassembled WGS sequence"/>
</dbReference>
<reference evidence="1" key="1">
    <citation type="journal article" date="2021" name="ISME J.">
        <title>Fine-scale metabolic discontinuity in a stratified prokaryote microbiome of a Red Sea deep halocline.</title>
        <authorList>
            <person name="Michoud G."/>
            <person name="Ngugi D.K."/>
            <person name="Barozzi A."/>
            <person name="Merlino G."/>
            <person name="Calleja M.L."/>
            <person name="Delgado-Huertas A."/>
            <person name="Moran X.A.G."/>
            <person name="Daffonchio D."/>
        </authorList>
    </citation>
    <scope>NUCLEOTIDE SEQUENCE</scope>
    <source>
        <strain evidence="1">SuakinDeep_MAG55_1</strain>
    </source>
</reference>
<protein>
    <submittedName>
        <fullName evidence="1">Uncharacterized protein</fullName>
    </submittedName>
</protein>
<evidence type="ECO:0000313" key="1">
    <source>
        <dbReference type="EMBL" id="MBS1257173.1"/>
    </source>
</evidence>
<organism evidence="1 2">
    <name type="scientific">Candidatus Scalindua arabica</name>
    <dbReference type="NCBI Taxonomy" id="1127984"/>
    <lineage>
        <taxon>Bacteria</taxon>
        <taxon>Pseudomonadati</taxon>
        <taxon>Planctomycetota</taxon>
        <taxon>Candidatus Brocadiia</taxon>
        <taxon>Candidatus Brocadiales</taxon>
        <taxon>Candidatus Scalinduaceae</taxon>
        <taxon>Candidatus Scalindua</taxon>
    </lineage>
</organism>
<evidence type="ECO:0000313" key="2">
    <source>
        <dbReference type="Proteomes" id="UP000722750"/>
    </source>
</evidence>
<name>A0A941ZXP2_9BACT</name>